<evidence type="ECO:0000256" key="1">
    <source>
        <dbReference type="SAM" id="SignalP"/>
    </source>
</evidence>
<evidence type="ECO:0000313" key="3">
    <source>
        <dbReference type="EMBL" id="PTA69681.1"/>
    </source>
</evidence>
<dbReference type="PANTHER" id="PTHR31157:SF1">
    <property type="entry name" value="SCP DOMAIN-CONTAINING PROTEIN"/>
    <property type="match status" value="1"/>
</dbReference>
<reference evidence="3 4" key="1">
    <citation type="submission" date="2018-03" db="EMBL/GenBank/DDBJ databases">
        <title>Draft genome of Deinococcus sp. OD32.</title>
        <authorList>
            <person name="Wang X.-P."/>
            <person name="Du Z.-J."/>
        </authorList>
    </citation>
    <scope>NUCLEOTIDE SEQUENCE [LARGE SCALE GENOMIC DNA]</scope>
    <source>
        <strain evidence="3 4">OD32</strain>
    </source>
</reference>
<proteinExistence type="predicted"/>
<dbReference type="Gene3D" id="3.40.33.10">
    <property type="entry name" value="CAP"/>
    <property type="match status" value="1"/>
</dbReference>
<dbReference type="AlphaFoldDB" id="A0A2T3WCQ5"/>
<evidence type="ECO:0000259" key="2">
    <source>
        <dbReference type="Pfam" id="PF00188"/>
    </source>
</evidence>
<gene>
    <name evidence="3" type="ORF">C8263_01285</name>
</gene>
<protein>
    <submittedName>
        <fullName evidence="3">CAP domain-containing protein</fullName>
    </submittedName>
</protein>
<dbReference type="InterPro" id="IPR014044">
    <property type="entry name" value="CAP_dom"/>
</dbReference>
<feature type="chain" id="PRO_5015412384" evidence="1">
    <location>
        <begin position="33"/>
        <end position="177"/>
    </location>
</feature>
<dbReference type="SUPFAM" id="SSF55797">
    <property type="entry name" value="PR-1-like"/>
    <property type="match status" value="1"/>
</dbReference>
<dbReference type="InterPro" id="IPR035940">
    <property type="entry name" value="CAP_sf"/>
</dbReference>
<dbReference type="Pfam" id="PF00188">
    <property type="entry name" value="CAP"/>
    <property type="match status" value="1"/>
</dbReference>
<organism evidence="3 4">
    <name type="scientific">Deinococcus arcticus</name>
    <dbReference type="NCBI Taxonomy" id="2136176"/>
    <lineage>
        <taxon>Bacteria</taxon>
        <taxon>Thermotogati</taxon>
        <taxon>Deinococcota</taxon>
        <taxon>Deinococci</taxon>
        <taxon>Deinococcales</taxon>
        <taxon>Deinococcaceae</taxon>
        <taxon>Deinococcus</taxon>
    </lineage>
</organism>
<name>A0A2T3WCQ5_9DEIO</name>
<dbReference type="EMBL" id="PYSV01000001">
    <property type="protein sequence ID" value="PTA69681.1"/>
    <property type="molecule type" value="Genomic_DNA"/>
</dbReference>
<comment type="caution">
    <text evidence="3">The sequence shown here is derived from an EMBL/GenBank/DDBJ whole genome shotgun (WGS) entry which is preliminary data.</text>
</comment>
<accession>A0A2T3WCQ5</accession>
<evidence type="ECO:0000313" key="4">
    <source>
        <dbReference type="Proteomes" id="UP000240317"/>
    </source>
</evidence>
<dbReference type="OrthoDB" id="68195at2"/>
<dbReference type="CDD" id="cd05379">
    <property type="entry name" value="CAP_bacterial"/>
    <property type="match status" value="1"/>
</dbReference>
<feature type="signal peptide" evidence="1">
    <location>
        <begin position="1"/>
        <end position="32"/>
    </location>
</feature>
<keyword evidence="1" id="KW-0732">Signal</keyword>
<dbReference type="PANTHER" id="PTHR31157">
    <property type="entry name" value="SCP DOMAIN-CONTAINING PROTEIN"/>
    <property type="match status" value="1"/>
</dbReference>
<sequence>MHFLTRGLRCLHMLNGTPQRLLGTLAAFVALAAPAAAQTTAESQLVSRLNEVRAQGVNCPGSGQRPAAGRLTYTPALAAAARQQAAYMSSTGRISHTGAGGSTPRVRAASTGVNAVSVTEIIFMGGGVNPESAIRWWLNSAVHCFWMNERRYTNVGAAVVQGARGTAYVMVLSSEPR</sequence>
<keyword evidence="4" id="KW-1185">Reference proteome</keyword>
<feature type="domain" description="SCP" evidence="2">
    <location>
        <begin position="47"/>
        <end position="170"/>
    </location>
</feature>
<dbReference type="Proteomes" id="UP000240317">
    <property type="component" value="Unassembled WGS sequence"/>
</dbReference>